<evidence type="ECO:0000256" key="1">
    <source>
        <dbReference type="SAM" id="MobiDB-lite"/>
    </source>
</evidence>
<sequence length="454" mass="49562">MQGLGIRDRRFYRLGRQGVRDLEDAPGSYGRIAPMARLLELPELDQAGNELERSFARRQLVRTANGVRCLSSIDLHFDLGYRDEEGEHSIPARDLLDRTVSSGCLGTELRAVDLVTHTWLLAYRTCLDSARFGERRFELLADVAVLLRRGGWSRDLVEEAYRTYPFIEAPVAATLEFLATECGVELLATAPRRPARATGRTASERDPGGAALPDTVNPDRANPRGLILVCHGWDTTLHSSPLVRRLRAKEAGKGVDVVEVAPFTDPDPTDVSRVAARLAAHIRAARRGVPDLPVALLGVSLGSSAAITAVLDGAEADVLVTVGTCLSADIAMPEGPERILERHPESDDSTLVPFLSRTARLGFLRDLADSAPLHRLADLRTPTLVLEGGKDNPWRRRDGETLRAHTEKLRNGSRFRSFPAGGHTLDDTSIGAAAEIVDWLDSVGFHPRLPQANA</sequence>
<reference evidence="2 3" key="1">
    <citation type="submission" date="2019-04" db="EMBL/GenBank/DDBJ databases">
        <title>Draft genome sequences of Streptomyces avermitilis ATCC 31267.</title>
        <authorList>
            <person name="Komaki H."/>
            <person name="Tamura T."/>
            <person name="Hosoyama A."/>
        </authorList>
    </citation>
    <scope>NUCLEOTIDE SEQUENCE [LARGE SCALE GENOMIC DNA]</scope>
    <source>
        <strain evidence="2 3">ATCC 31267</strain>
    </source>
</reference>
<name>A0A4D4MGS5_STRAX</name>
<dbReference type="Proteomes" id="UP000299211">
    <property type="component" value="Unassembled WGS sequence"/>
</dbReference>
<dbReference type="Gene3D" id="3.40.50.1820">
    <property type="entry name" value="alpha/beta hydrolase"/>
    <property type="match status" value="1"/>
</dbReference>
<comment type="caution">
    <text evidence="2">The sequence shown here is derived from an EMBL/GenBank/DDBJ whole genome shotgun (WGS) entry which is preliminary data.</text>
</comment>
<dbReference type="SUPFAM" id="SSF53474">
    <property type="entry name" value="alpha/beta-Hydrolases"/>
    <property type="match status" value="1"/>
</dbReference>
<protein>
    <submittedName>
        <fullName evidence="2">Uncharacterized protein</fullName>
    </submittedName>
</protein>
<dbReference type="InterPro" id="IPR029058">
    <property type="entry name" value="AB_hydrolase_fold"/>
</dbReference>
<proteinExistence type="predicted"/>
<organism evidence="2 3">
    <name type="scientific">Streptomyces avermitilis</name>
    <dbReference type="NCBI Taxonomy" id="33903"/>
    <lineage>
        <taxon>Bacteria</taxon>
        <taxon>Bacillati</taxon>
        <taxon>Actinomycetota</taxon>
        <taxon>Actinomycetes</taxon>
        <taxon>Kitasatosporales</taxon>
        <taxon>Streptomycetaceae</taxon>
        <taxon>Streptomyces</taxon>
    </lineage>
</organism>
<dbReference type="AlphaFoldDB" id="A0A4D4MGS5"/>
<evidence type="ECO:0000313" key="2">
    <source>
        <dbReference type="EMBL" id="GDY71243.1"/>
    </source>
</evidence>
<gene>
    <name evidence="2" type="ORF">SAV31267_007280</name>
</gene>
<accession>A0A4D4MGS5</accession>
<evidence type="ECO:0000313" key="3">
    <source>
        <dbReference type="Proteomes" id="UP000299211"/>
    </source>
</evidence>
<dbReference type="EMBL" id="BJHY01000001">
    <property type="protein sequence ID" value="GDY71243.1"/>
    <property type="molecule type" value="Genomic_DNA"/>
</dbReference>
<feature type="region of interest" description="Disordered" evidence="1">
    <location>
        <begin position="193"/>
        <end position="219"/>
    </location>
</feature>